<gene>
    <name evidence="1" type="ORF">LB941_05020</name>
</gene>
<evidence type="ECO:0000313" key="2">
    <source>
        <dbReference type="Proteomes" id="UP001139006"/>
    </source>
</evidence>
<comment type="caution">
    <text evidence="1">The sequence shown here is derived from an EMBL/GenBank/DDBJ whole genome shotgun (WGS) entry which is preliminary data.</text>
</comment>
<proteinExistence type="predicted"/>
<dbReference type="RefSeq" id="WP_253360010.1">
    <property type="nucleotide sequence ID" value="NZ_JAIULA010000007.1"/>
</dbReference>
<sequence length="235" mass="27727">MKYQKYLSKLDNQQKKYAKIPQVNHKVDAVKETVIALSNKQIPVQELPQLSFTQEELFEHPELFEVEDLLLDLRQVVIENFGVWHIFSTRWLADLRDFLGNTKTLELMAGNAIISANLNNTYATDNFLWQGQDIEVPSPWTNVERLDAMQAIQKYYLQVQNIIMAWAPDNNQNDWEVLSWLRKVNWQGNFILIGEKNGATNSELFWEKVKLEEPIKLNKHHKEFDFIKDKVYFVK</sequence>
<name>A0A9X2FLS3_9LACO</name>
<protein>
    <submittedName>
        <fullName evidence="1">SAM-dependent methyltransferase</fullName>
    </submittedName>
</protein>
<dbReference type="GO" id="GO:0008168">
    <property type="term" value="F:methyltransferase activity"/>
    <property type="evidence" value="ECO:0007669"/>
    <property type="project" value="UniProtKB-KW"/>
</dbReference>
<dbReference type="Proteomes" id="UP001139006">
    <property type="component" value="Unassembled WGS sequence"/>
</dbReference>
<dbReference type="GO" id="GO:0032259">
    <property type="term" value="P:methylation"/>
    <property type="evidence" value="ECO:0007669"/>
    <property type="project" value="UniProtKB-KW"/>
</dbReference>
<keyword evidence="2" id="KW-1185">Reference proteome</keyword>
<organism evidence="1 2">
    <name type="scientific">Ligilactobacillus ubinensis</name>
    <dbReference type="NCBI Taxonomy" id="2876789"/>
    <lineage>
        <taxon>Bacteria</taxon>
        <taxon>Bacillati</taxon>
        <taxon>Bacillota</taxon>
        <taxon>Bacilli</taxon>
        <taxon>Lactobacillales</taxon>
        <taxon>Lactobacillaceae</taxon>
        <taxon>Ligilactobacillus</taxon>
    </lineage>
</organism>
<evidence type="ECO:0000313" key="1">
    <source>
        <dbReference type="EMBL" id="MCP0886698.1"/>
    </source>
</evidence>
<keyword evidence="1" id="KW-0489">Methyltransferase</keyword>
<dbReference type="EMBL" id="JAIULA010000007">
    <property type="protein sequence ID" value="MCP0886698.1"/>
    <property type="molecule type" value="Genomic_DNA"/>
</dbReference>
<dbReference type="AlphaFoldDB" id="A0A9X2FLS3"/>
<reference evidence="1 2" key="1">
    <citation type="journal article" date="2023" name="Int. J. Syst. Evol. Microbiol.">
        <title>Ligilactobacillus ubinensis sp. nov., a novel species isolated from the wild ferment of a durian fruit (Durio zibethinus).</title>
        <authorList>
            <person name="Heng Y.C."/>
            <person name="Menon N."/>
            <person name="Chen B."/>
            <person name="Loo B.Z.L."/>
            <person name="Wong G.W.J."/>
            <person name="Lim A.C.H."/>
            <person name="Silvaraju S."/>
            <person name="Kittelmann S."/>
        </authorList>
    </citation>
    <scope>NUCLEOTIDE SEQUENCE [LARGE SCALE GENOMIC DNA]</scope>
    <source>
        <strain evidence="1 2">WILCCON 0076</strain>
    </source>
</reference>
<keyword evidence="1" id="KW-0808">Transferase</keyword>
<accession>A0A9X2FLS3</accession>